<dbReference type="Proteomes" id="UP001383192">
    <property type="component" value="Unassembled WGS sequence"/>
</dbReference>
<gene>
    <name evidence="2" type="ORF">VNI00_015842</name>
</gene>
<protein>
    <submittedName>
        <fullName evidence="2">Uncharacterized protein</fullName>
    </submittedName>
</protein>
<evidence type="ECO:0000313" key="2">
    <source>
        <dbReference type="EMBL" id="KAK7025927.1"/>
    </source>
</evidence>
<evidence type="ECO:0000313" key="3">
    <source>
        <dbReference type="Proteomes" id="UP001383192"/>
    </source>
</evidence>
<name>A0AAW0BJB5_9AGAR</name>
<dbReference type="EMBL" id="JAYKXP010000110">
    <property type="protein sequence ID" value="KAK7025927.1"/>
    <property type="molecule type" value="Genomic_DNA"/>
</dbReference>
<sequence length="129" mass="14592">MRRTVEYLEWRATEWETAAEIDLGFNESTWEGYQAYALSQAVQQRELRAAFEAEWNKPLEAVQHAEELEEDLGEVEEEGEEDEDDVEDQVGSPGVSEADDDDGDEGLGMAIDGDETAGEEEWDPERDGF</sequence>
<comment type="caution">
    <text evidence="2">The sequence shown here is derived from an EMBL/GenBank/DDBJ whole genome shotgun (WGS) entry which is preliminary data.</text>
</comment>
<proteinExistence type="predicted"/>
<feature type="compositionally biased region" description="Acidic residues" evidence="1">
    <location>
        <begin position="67"/>
        <end position="88"/>
    </location>
</feature>
<accession>A0AAW0BJB5</accession>
<keyword evidence="3" id="KW-1185">Reference proteome</keyword>
<dbReference type="AlphaFoldDB" id="A0AAW0BJB5"/>
<reference evidence="2 3" key="1">
    <citation type="submission" date="2024-01" db="EMBL/GenBank/DDBJ databases">
        <title>A draft genome for a cacao thread blight-causing isolate of Paramarasmius palmivorus.</title>
        <authorList>
            <person name="Baruah I.K."/>
            <person name="Bukari Y."/>
            <person name="Amoako-Attah I."/>
            <person name="Meinhardt L.W."/>
            <person name="Bailey B.A."/>
            <person name="Cohen S.P."/>
        </authorList>
    </citation>
    <scope>NUCLEOTIDE SEQUENCE [LARGE SCALE GENOMIC DNA]</scope>
    <source>
        <strain evidence="2 3">GH-12</strain>
    </source>
</reference>
<feature type="compositionally biased region" description="Acidic residues" evidence="1">
    <location>
        <begin position="112"/>
        <end position="129"/>
    </location>
</feature>
<organism evidence="2 3">
    <name type="scientific">Paramarasmius palmivorus</name>
    <dbReference type="NCBI Taxonomy" id="297713"/>
    <lineage>
        <taxon>Eukaryota</taxon>
        <taxon>Fungi</taxon>
        <taxon>Dikarya</taxon>
        <taxon>Basidiomycota</taxon>
        <taxon>Agaricomycotina</taxon>
        <taxon>Agaricomycetes</taxon>
        <taxon>Agaricomycetidae</taxon>
        <taxon>Agaricales</taxon>
        <taxon>Marasmiineae</taxon>
        <taxon>Marasmiaceae</taxon>
        <taxon>Paramarasmius</taxon>
    </lineage>
</organism>
<evidence type="ECO:0000256" key="1">
    <source>
        <dbReference type="SAM" id="MobiDB-lite"/>
    </source>
</evidence>
<feature type="region of interest" description="Disordered" evidence="1">
    <location>
        <begin position="63"/>
        <end position="129"/>
    </location>
</feature>